<evidence type="ECO:0000313" key="3">
    <source>
        <dbReference type="Proteomes" id="UP001056132"/>
    </source>
</evidence>
<dbReference type="KEGG" id="ccam:M5D45_27075"/>
<reference evidence="2" key="2">
    <citation type="submission" date="2022-05" db="EMBL/GenBank/DDBJ databases">
        <authorList>
            <person name="Kunte H.-J."/>
        </authorList>
    </citation>
    <scope>NUCLEOTIDE SEQUENCE</scope>
    <source>
        <strain evidence="2">G5</strain>
    </source>
</reference>
<sequence>MTKTTALKIAASLVVSLATLGAAQAGTVPADQYGYQFRTGAPADQYGYGFRTHDAFTDGARSFDPYLDGARG</sequence>
<dbReference type="Proteomes" id="UP001056132">
    <property type="component" value="Chromosome 2"/>
</dbReference>
<dbReference type="EMBL" id="CP097331">
    <property type="protein sequence ID" value="URF06742.1"/>
    <property type="molecule type" value="Genomic_DNA"/>
</dbReference>
<reference evidence="2" key="1">
    <citation type="journal article" date="2022" name="Microbiol. Resour. Announc.">
        <title>Genome Sequence of Cupriavidus campinensis Strain G5, a Member of a Bacterial Consortium Capable of Polyethylene Degradation.</title>
        <authorList>
            <person name="Schneider B."/>
            <person name="Pfeiffer F."/>
            <person name="Dyall-Smith M."/>
            <person name="Kunte H.J."/>
        </authorList>
    </citation>
    <scope>NUCLEOTIDE SEQUENCE</scope>
    <source>
        <strain evidence="2">G5</strain>
    </source>
</reference>
<feature type="signal peptide" evidence="1">
    <location>
        <begin position="1"/>
        <end position="25"/>
    </location>
</feature>
<proteinExistence type="predicted"/>
<organism evidence="2 3">
    <name type="scientific">Cupriavidus campinensis</name>
    <dbReference type="NCBI Taxonomy" id="151783"/>
    <lineage>
        <taxon>Bacteria</taxon>
        <taxon>Pseudomonadati</taxon>
        <taxon>Pseudomonadota</taxon>
        <taxon>Betaproteobacteria</taxon>
        <taxon>Burkholderiales</taxon>
        <taxon>Burkholderiaceae</taxon>
        <taxon>Cupriavidus</taxon>
    </lineage>
</organism>
<evidence type="ECO:0000256" key="1">
    <source>
        <dbReference type="SAM" id="SignalP"/>
    </source>
</evidence>
<feature type="chain" id="PRO_5042123954" evidence="1">
    <location>
        <begin position="26"/>
        <end position="72"/>
    </location>
</feature>
<keyword evidence="1" id="KW-0732">Signal</keyword>
<evidence type="ECO:0000313" key="2">
    <source>
        <dbReference type="EMBL" id="URF06742.1"/>
    </source>
</evidence>
<name>A0AAE9I609_9BURK</name>
<accession>A0AAE9I609</accession>
<gene>
    <name evidence="2" type="ORF">M5D45_27075</name>
</gene>
<dbReference type="AlphaFoldDB" id="A0AAE9I609"/>
<protein>
    <submittedName>
        <fullName evidence="2">Uncharacterized protein</fullName>
    </submittedName>
</protein>
<dbReference type="RefSeq" id="WP_244844824.1">
    <property type="nucleotide sequence ID" value="NZ_CAJPVH010000025.1"/>
</dbReference>